<feature type="region of interest" description="Disordered" evidence="1">
    <location>
        <begin position="210"/>
        <end position="230"/>
    </location>
</feature>
<reference evidence="3 4" key="1">
    <citation type="submission" date="2023-04" db="EMBL/GenBank/DDBJ databases">
        <title>Forest soil microbial communities from Buena Vista Peninsula, Colon Province, Panama.</title>
        <authorList>
            <person name="Bouskill N."/>
        </authorList>
    </citation>
    <scope>NUCLEOTIDE SEQUENCE [LARGE SCALE GENOMIC DNA]</scope>
    <source>
        <strain evidence="3 4">AC80</strain>
    </source>
</reference>
<dbReference type="InterPro" id="IPR002575">
    <property type="entry name" value="Aminoglycoside_PTrfase"/>
</dbReference>
<evidence type="ECO:0000256" key="1">
    <source>
        <dbReference type="SAM" id="MobiDB-lite"/>
    </source>
</evidence>
<dbReference type="InterPro" id="IPR011009">
    <property type="entry name" value="Kinase-like_dom_sf"/>
</dbReference>
<comment type="caution">
    <text evidence="3">The sequence shown here is derived from an EMBL/GenBank/DDBJ whole genome shotgun (WGS) entry which is preliminary data.</text>
</comment>
<sequence>MRTPPPSVSDGLIARTLIEHWSLAVDDVDYLPVGGGAHHWRAAGAAGAVFVTLDELGTRHSASSLEDAYAAAAEFAAAGLDMVCAPLRSGLGRFTVDTGFGMLSATPWLDGHSPTEVQYRTPAHLAKVMNALDALHAMTPRGPLRDWAPRVDVDFARQVRTRTEHPWLSGPFGEEARAVLAGHGADIERWTQRYHDLTQLARGRRHTWIPTHGEAARGKSGRARHIPETR</sequence>
<dbReference type="Proteomes" id="UP001160130">
    <property type="component" value="Unassembled WGS sequence"/>
</dbReference>
<feature type="domain" description="Aminoglycoside phosphotransferase" evidence="2">
    <location>
        <begin position="31"/>
        <end position="176"/>
    </location>
</feature>
<protein>
    <recommendedName>
        <fullName evidence="2">Aminoglycoside phosphotransferase domain-containing protein</fullName>
    </recommendedName>
</protein>
<dbReference type="EMBL" id="JARXVE010000003">
    <property type="protein sequence ID" value="MDH6195821.1"/>
    <property type="molecule type" value="Genomic_DNA"/>
</dbReference>
<dbReference type="SUPFAM" id="SSF56112">
    <property type="entry name" value="Protein kinase-like (PK-like)"/>
    <property type="match status" value="1"/>
</dbReference>
<dbReference type="RefSeq" id="WP_280832440.1">
    <property type="nucleotide sequence ID" value="NZ_JARXVE010000003.1"/>
</dbReference>
<evidence type="ECO:0000259" key="2">
    <source>
        <dbReference type="Pfam" id="PF01636"/>
    </source>
</evidence>
<proteinExistence type="predicted"/>
<evidence type="ECO:0000313" key="3">
    <source>
        <dbReference type="EMBL" id="MDH6195821.1"/>
    </source>
</evidence>
<accession>A0ABT6KYP6</accession>
<keyword evidence="4" id="KW-1185">Reference proteome</keyword>
<organism evidence="3 4">
    <name type="scientific">Mycolicibacterium frederiksbergense</name>
    <dbReference type="NCBI Taxonomy" id="117567"/>
    <lineage>
        <taxon>Bacteria</taxon>
        <taxon>Bacillati</taxon>
        <taxon>Actinomycetota</taxon>
        <taxon>Actinomycetes</taxon>
        <taxon>Mycobacteriales</taxon>
        <taxon>Mycobacteriaceae</taxon>
        <taxon>Mycolicibacterium</taxon>
    </lineage>
</organism>
<gene>
    <name evidence="3" type="ORF">M2272_002461</name>
</gene>
<name>A0ABT6KYP6_9MYCO</name>
<evidence type="ECO:0000313" key="4">
    <source>
        <dbReference type="Proteomes" id="UP001160130"/>
    </source>
</evidence>
<dbReference type="Pfam" id="PF01636">
    <property type="entry name" value="APH"/>
    <property type="match status" value="1"/>
</dbReference>